<evidence type="ECO:0000313" key="3">
    <source>
        <dbReference type="Proteomes" id="UP000000991"/>
    </source>
</evidence>
<dbReference type="Gene3D" id="3.30.2000.40">
    <property type="entry name" value="Myoviridae tail sheath stabiliser"/>
    <property type="match status" value="1"/>
</dbReference>
<reference evidence="2 4" key="2">
    <citation type="submission" date="2009-10" db="EMBL/GenBank/DDBJ databases">
        <title>The Genome Sequence of Prochlorococcus phage P-SSM2.</title>
        <authorList>
            <consortium name="The Broad Institute Genome Sequencing Platform"/>
            <person name="Henn M.R."/>
            <person name="Sullivan M.S."/>
            <person name="Osburne M.S."/>
            <person name="Levin J."/>
            <person name="Malboeuf C."/>
            <person name="Casali M."/>
            <person name="Russ C."/>
            <person name="Lennon N."/>
            <person name="Chapman S.B."/>
            <person name="Erlich R."/>
            <person name="Young S.K."/>
            <person name="Koehrsen M."/>
            <person name="Yandava C."/>
            <person name="Zeng Q."/>
            <person name="Alvarado L."/>
            <person name="Anderson S."/>
            <person name="Berlin A."/>
            <person name="Borenstein D."/>
            <person name="Chen Z."/>
            <person name="Engels R."/>
            <person name="Freedman E."/>
            <person name="Gellesch M."/>
            <person name="Goldberg J."/>
            <person name="Green L."/>
            <person name="Griggs A."/>
            <person name="Gujja S."/>
            <person name="Heilman E.R."/>
            <person name="Heiman D."/>
            <person name="Hepburn T."/>
            <person name="Howarth C."/>
            <person name="Jen D."/>
            <person name="Larson L."/>
            <person name="Lewis B."/>
            <person name="Mehta T."/>
            <person name="Park D."/>
            <person name="Pearson M."/>
            <person name="Richards J."/>
            <person name="Rizzolo K."/>
            <person name="Roberts A."/>
            <person name="Ryan E."/>
            <person name="Saif S."/>
            <person name="Shea T."/>
            <person name="Shenoy N."/>
            <person name="Sisk P."/>
            <person name="Stolte C."/>
            <person name="Sykes S."/>
            <person name="Walk T."/>
            <person name="White J."/>
            <person name="Yu Q."/>
            <person name="Coleman M.L."/>
            <person name="Huang K.H."/>
            <person name="Weigele P.R."/>
            <person name="DeFrancesco A.S."/>
            <person name="Kern S.E."/>
            <person name="Thompson L.R."/>
            <person name="Fu R."/>
            <person name="Hombeck B."/>
            <person name="Chisholm S.W."/>
            <person name="Haas B."/>
            <person name="Nusbaum C."/>
            <person name="Birren B."/>
        </authorList>
    </citation>
    <scope>NUCLEOTIDE SEQUENCE [LARGE SCALE GENOMIC DNA]</scope>
    <source>
        <strain evidence="2">P-SSM2</strain>
    </source>
</reference>
<dbReference type="InterPro" id="IPR038553">
    <property type="entry name" value="T4-gp15_tss_sf"/>
</dbReference>
<organismHost>
    <name type="scientific">Prochlorococcus</name>
    <dbReference type="NCBI Taxonomy" id="1218"/>
</organismHost>
<accession>Q58MN2</accession>
<dbReference type="RefSeq" id="YP_214354.1">
    <property type="nucleotide sequence ID" value="NC_006883.2"/>
</dbReference>
<organism evidence="1 3">
    <name type="scientific">Prochlorococcus phage P-SSM2</name>
    <dbReference type="NCBI Taxonomy" id="268746"/>
    <lineage>
        <taxon>Viruses</taxon>
        <taxon>Duplodnaviria</taxon>
        <taxon>Heunggongvirae</taxon>
        <taxon>Uroviricota</taxon>
        <taxon>Caudoviricetes</taxon>
        <taxon>Pantevenvirales</taxon>
        <taxon>Kyanoviridae</taxon>
        <taxon>Salacisavirus</taxon>
        <taxon>Salacisavirus pssm2</taxon>
    </lineage>
</organism>
<dbReference type="Proteomes" id="UP000000991">
    <property type="component" value="Segment"/>
</dbReference>
<dbReference type="OrthoDB" id="5632at10239"/>
<proteinExistence type="predicted"/>
<dbReference type="EMBL" id="GU071092">
    <property type="protein sequence ID" value="ACY76001.1"/>
    <property type="molecule type" value="Genomic_DNA"/>
</dbReference>
<sequence length="280" mass="31960">MLGTYFYHEIIRKTVIAFGTLFNEVHVRHQDAAGKDISDIKVPISYGPKQKFLARIQQQPDLNKAVQITLPRMSFEVSNIQYDPSRKAGITQTFKAQEGAKLKKVFMPVPYNLGFELNILTKLQDDSMQILEQILPFFQPGFTLTIDLAKSIGEKRDVPMVLDSITFSDDYEGNFETRRALIYTLNFTAKTYMFGPIADSTEGLIRKVQVDYYSDSNTQTAKREQRYTVKATAKKDYNEDSVIDQYDDPLIPPGDDFGFTETSTFYGDGKEFSPTRKVDL</sequence>
<dbReference type="GeneID" id="3294214"/>
<evidence type="ECO:0000313" key="4">
    <source>
        <dbReference type="Proteomes" id="UP000013923"/>
    </source>
</evidence>
<dbReference type="KEGG" id="vg:3294214"/>
<keyword evidence="3" id="KW-1185">Reference proteome</keyword>
<protein>
    <submittedName>
        <fullName evidence="1">Proximal tail sheath stabilization</fullName>
    </submittedName>
    <submittedName>
        <fullName evidence="2">Tail sheath stabilizer</fullName>
    </submittedName>
</protein>
<dbReference type="EMBL" id="AY939844">
    <property type="protein sequence ID" value="AAX44500.1"/>
    <property type="molecule type" value="Genomic_DNA"/>
</dbReference>
<evidence type="ECO:0000313" key="1">
    <source>
        <dbReference type="EMBL" id="AAX44500.1"/>
    </source>
</evidence>
<dbReference type="InterPro" id="IPR031997">
    <property type="entry name" value="T4-gp15_tss"/>
</dbReference>
<name>Q58MN2_BPPRM</name>
<reference evidence="1 3" key="3">
    <citation type="journal article" date="2010" name="Environ. Microbiol.">
        <title>Genomic analysis of oceanic cyanobacterial myoviruses compared with T4-like myoviruses from diverse hosts and environments.</title>
        <authorList>
            <person name="Sullivan M.B."/>
            <person name="Huang K.H."/>
            <person name="Ignacio-Espinoza J.C."/>
            <person name="Berlin A.M."/>
            <person name="Kelly L."/>
            <person name="Weigele P.R."/>
            <person name="DeFrancesco A.S."/>
            <person name="Kern S.E."/>
            <person name="Thompson L.R."/>
            <person name="Young S."/>
            <person name="Yandava C."/>
            <person name="Fu R."/>
            <person name="Krastins B."/>
            <person name="Chase M."/>
            <person name="Sarracino D."/>
            <person name="Osburne M.S."/>
            <person name="Henn M.R."/>
            <person name="Chisholm S.W."/>
        </authorList>
    </citation>
    <scope>NUCLEOTIDE SEQUENCE [LARGE SCALE GENOMIC DNA]</scope>
</reference>
<dbReference type="Pfam" id="PF16724">
    <property type="entry name" value="T4-gp15_tss"/>
    <property type="match status" value="1"/>
</dbReference>
<dbReference type="Proteomes" id="UP000013923">
    <property type="component" value="Genome"/>
</dbReference>
<reference evidence="1 3" key="1">
    <citation type="journal article" date="2005" name="PLoS Biol.">
        <title>Three Prochlorococcus cyanophage genomes: signature features and ecological interpretations.</title>
        <authorList>
            <person name="Sullivan M.B."/>
            <person name="Coleman M.L."/>
            <person name="Weigele P."/>
            <person name="Rohwer F."/>
            <person name="Chisholm S.W."/>
        </authorList>
    </citation>
    <scope>NUCLEOTIDE SEQUENCE</scope>
</reference>
<gene>
    <name evidence="1" type="primary">gp15</name>
    <name evidence="2" type="ORF">PCMG_00125</name>
    <name evidence="1" type="ORF">PSSM2_122</name>
</gene>
<evidence type="ECO:0000313" key="2">
    <source>
        <dbReference type="EMBL" id="ACY76001.1"/>
    </source>
</evidence>